<name>A0ABT0PJ74_9GAMM</name>
<sequence length="137" mass="15573">MSLLDRFSTQSVADQDDIRQSICRNLEMVLESRRPMIRVMEAAAELPASLYGYGLGNLHRCRHSVEASDICRDLEQLIQQFEPRLQEVVVELAKVDEQHNALCFHIEASIVGDDGDRESFDTTINLTNSTLMIEGYQ</sequence>
<dbReference type="InterPro" id="IPR007048">
    <property type="entry name" value="IraD/Gp25-like"/>
</dbReference>
<dbReference type="PANTHER" id="PTHR38595">
    <property type="entry name" value="CYTOPLASMIC PROTEIN-RELATED"/>
    <property type="match status" value="1"/>
</dbReference>
<gene>
    <name evidence="2" type="primary">tssE</name>
    <name evidence="2" type="ORF">M3P05_16100</name>
</gene>
<dbReference type="PANTHER" id="PTHR38595:SF2">
    <property type="entry name" value="TYPE VI SECRETION SYSTEM BASEPLATE SUBUNIT TSSE"/>
    <property type="match status" value="1"/>
</dbReference>
<reference evidence="2 3" key="1">
    <citation type="submission" date="2022-05" db="EMBL/GenBank/DDBJ databases">
        <authorList>
            <person name="Park J.-S."/>
        </authorList>
    </citation>
    <scope>NUCLEOTIDE SEQUENCE [LARGE SCALE GENOMIC DNA]</scope>
    <source>
        <strain evidence="2 3">2012CJ34-2</strain>
    </source>
</reference>
<evidence type="ECO:0000313" key="2">
    <source>
        <dbReference type="EMBL" id="MCL6271444.1"/>
    </source>
</evidence>
<dbReference type="Gene3D" id="3.10.450.40">
    <property type="match status" value="1"/>
</dbReference>
<dbReference type="InterPro" id="IPR017737">
    <property type="entry name" value="TssE1-like"/>
</dbReference>
<dbReference type="RefSeq" id="WP_249701056.1">
    <property type="nucleotide sequence ID" value="NZ_JAMFLX010000025.1"/>
</dbReference>
<comment type="caution">
    <text evidence="2">The sequence shown here is derived from an EMBL/GenBank/DDBJ whole genome shotgun (WGS) entry which is preliminary data.</text>
</comment>
<evidence type="ECO:0000313" key="3">
    <source>
        <dbReference type="Proteomes" id="UP001203338"/>
    </source>
</evidence>
<evidence type="ECO:0000259" key="1">
    <source>
        <dbReference type="Pfam" id="PF04965"/>
    </source>
</evidence>
<dbReference type="Proteomes" id="UP001203338">
    <property type="component" value="Unassembled WGS sequence"/>
</dbReference>
<dbReference type="SUPFAM" id="SSF160719">
    <property type="entry name" value="gpW/gp25-like"/>
    <property type="match status" value="1"/>
</dbReference>
<dbReference type="InterPro" id="IPR053176">
    <property type="entry name" value="T6SS_TssE1-like"/>
</dbReference>
<dbReference type="Pfam" id="PF04965">
    <property type="entry name" value="GPW_gp25"/>
    <property type="match status" value="1"/>
</dbReference>
<dbReference type="EMBL" id="JAMFLX010000025">
    <property type="protein sequence ID" value="MCL6271444.1"/>
    <property type="molecule type" value="Genomic_DNA"/>
</dbReference>
<accession>A0ABT0PJ74</accession>
<keyword evidence="3" id="KW-1185">Reference proteome</keyword>
<dbReference type="NCBIfam" id="TIGR03357">
    <property type="entry name" value="VI_zyme"/>
    <property type="match status" value="1"/>
</dbReference>
<feature type="domain" description="IraD/Gp25-like" evidence="1">
    <location>
        <begin position="17"/>
        <end position="112"/>
    </location>
</feature>
<organism evidence="2 3">
    <name type="scientific">Parendozoicomonas callyspongiae</name>
    <dbReference type="NCBI Taxonomy" id="2942213"/>
    <lineage>
        <taxon>Bacteria</taxon>
        <taxon>Pseudomonadati</taxon>
        <taxon>Pseudomonadota</taxon>
        <taxon>Gammaproteobacteria</taxon>
        <taxon>Oceanospirillales</taxon>
        <taxon>Endozoicomonadaceae</taxon>
        <taxon>Parendozoicomonas</taxon>
    </lineage>
</organism>
<proteinExistence type="predicted"/>
<protein>
    <submittedName>
        <fullName evidence="2">Type VI secretion system baseplate subunit TssE</fullName>
    </submittedName>
</protein>